<dbReference type="RefSeq" id="WP_174903504.1">
    <property type="nucleotide sequence ID" value="NZ_CABVPP010000042.1"/>
</dbReference>
<dbReference type="Pfam" id="PF10546">
    <property type="entry name" value="P63C"/>
    <property type="match status" value="1"/>
</dbReference>
<sequence>MSVTAKKTQTVAKATGRAKGGMARAASLSSDERSLIAKRAAVARWGEKPPQATHKGNFKDEFEIDVECYVLNDAQKTAVISQTGMAMALGLSSRGNAFPRFADGKVMAGYLGAELLEKIENPLKFQWGSGGAEIPPSLVNGYDVTLLIDVCKAILKADEDGALAKNQSHLAVNARVILNASAKAGIKGLVYALAGYDAKREEVISAFKQFVQDEAKEYEKEFPPQLYSEWYRLYKLPKFGRGRPWEFKTLTMDHVYFPLARSNGKLRDMLVASKVKSGDRTKKLHQFLSEVGTRALRTHLGQLLGIARISKNRSEYERHVSTLFGDQVELDLED</sequence>
<reference evidence="2 3" key="1">
    <citation type="submission" date="2019-09" db="EMBL/GenBank/DDBJ databases">
        <authorList>
            <person name="Depoorter E."/>
        </authorList>
    </citation>
    <scope>NUCLEOTIDE SEQUENCE [LARGE SCALE GENOMIC DNA]</scope>
    <source>
        <strain evidence="2">LMG 26883</strain>
    </source>
</reference>
<name>A0A6P2NQJ6_9BURK</name>
<evidence type="ECO:0000313" key="2">
    <source>
        <dbReference type="EMBL" id="VWB96853.1"/>
    </source>
</evidence>
<dbReference type="InterPro" id="IPR018874">
    <property type="entry name" value="Phage_Mx8_p63_C"/>
</dbReference>
<feature type="domain" description="Bacteriophage Mx8 p63 C-terminal" evidence="1">
    <location>
        <begin position="208"/>
        <end position="294"/>
    </location>
</feature>
<dbReference type="AlphaFoldDB" id="A0A6P2NQJ6"/>
<dbReference type="EMBL" id="CABVPP010000042">
    <property type="protein sequence ID" value="VWB96853.1"/>
    <property type="molecule type" value="Genomic_DNA"/>
</dbReference>
<evidence type="ECO:0000259" key="1">
    <source>
        <dbReference type="Pfam" id="PF10546"/>
    </source>
</evidence>
<evidence type="ECO:0000313" key="3">
    <source>
        <dbReference type="Proteomes" id="UP000494162"/>
    </source>
</evidence>
<accession>A0A6P2NQJ6</accession>
<gene>
    <name evidence="2" type="ORF">BPS26883_04686</name>
</gene>
<dbReference type="Proteomes" id="UP000494162">
    <property type="component" value="Unassembled WGS sequence"/>
</dbReference>
<organism evidence="2 3">
    <name type="scientific">Burkholderia pseudomultivorans</name>
    <dbReference type="NCBI Taxonomy" id="1207504"/>
    <lineage>
        <taxon>Bacteria</taxon>
        <taxon>Pseudomonadati</taxon>
        <taxon>Pseudomonadota</taxon>
        <taxon>Betaproteobacteria</taxon>
        <taxon>Burkholderiales</taxon>
        <taxon>Burkholderiaceae</taxon>
        <taxon>Burkholderia</taxon>
        <taxon>Burkholderia cepacia complex</taxon>
    </lineage>
</organism>
<proteinExistence type="predicted"/>
<dbReference type="GeneID" id="93171731"/>
<protein>
    <recommendedName>
        <fullName evidence="1">Bacteriophage Mx8 p63 C-terminal domain-containing protein</fullName>
    </recommendedName>
</protein>